<reference evidence="2" key="2">
    <citation type="journal article" date="2020" name="Nat. Commun.">
        <title>Large-scale genome sequencing of mycorrhizal fungi provides insights into the early evolution of symbiotic traits.</title>
        <authorList>
            <person name="Miyauchi S."/>
            <person name="Kiss E."/>
            <person name="Kuo A."/>
            <person name="Drula E."/>
            <person name="Kohler A."/>
            <person name="Sanchez-Garcia M."/>
            <person name="Morin E."/>
            <person name="Andreopoulos B."/>
            <person name="Barry K.W."/>
            <person name="Bonito G."/>
            <person name="Buee M."/>
            <person name="Carver A."/>
            <person name="Chen C."/>
            <person name="Cichocki N."/>
            <person name="Clum A."/>
            <person name="Culley D."/>
            <person name="Crous P.W."/>
            <person name="Fauchery L."/>
            <person name="Girlanda M."/>
            <person name="Hayes R.D."/>
            <person name="Keri Z."/>
            <person name="LaButti K."/>
            <person name="Lipzen A."/>
            <person name="Lombard V."/>
            <person name="Magnuson J."/>
            <person name="Maillard F."/>
            <person name="Murat C."/>
            <person name="Nolan M."/>
            <person name="Ohm R.A."/>
            <person name="Pangilinan J."/>
            <person name="Pereira M.F."/>
            <person name="Perotto S."/>
            <person name="Peter M."/>
            <person name="Pfister S."/>
            <person name="Riley R."/>
            <person name="Sitrit Y."/>
            <person name="Stielow J.B."/>
            <person name="Szollosi G."/>
            <person name="Zifcakova L."/>
            <person name="Stursova M."/>
            <person name="Spatafora J.W."/>
            <person name="Tedersoo L."/>
            <person name="Vaario L.M."/>
            <person name="Yamada A."/>
            <person name="Yan M."/>
            <person name="Wang P."/>
            <person name="Xu J."/>
            <person name="Bruns T."/>
            <person name="Baldrian P."/>
            <person name="Vilgalys R."/>
            <person name="Dunand C."/>
            <person name="Henrissat B."/>
            <person name="Grigoriev I.V."/>
            <person name="Hibbett D."/>
            <person name="Nagy L.G."/>
            <person name="Martin F.M."/>
        </authorList>
    </citation>
    <scope>NUCLEOTIDE SEQUENCE</scope>
    <source>
        <strain evidence="2">Prilba</strain>
    </source>
</reference>
<proteinExistence type="predicted"/>
<organism evidence="2 3">
    <name type="scientific">Russula ochroleuca</name>
    <dbReference type="NCBI Taxonomy" id="152965"/>
    <lineage>
        <taxon>Eukaryota</taxon>
        <taxon>Fungi</taxon>
        <taxon>Dikarya</taxon>
        <taxon>Basidiomycota</taxon>
        <taxon>Agaricomycotina</taxon>
        <taxon>Agaricomycetes</taxon>
        <taxon>Russulales</taxon>
        <taxon>Russulaceae</taxon>
        <taxon>Russula</taxon>
    </lineage>
</organism>
<comment type="caution">
    <text evidence="2">The sequence shown here is derived from an EMBL/GenBank/DDBJ whole genome shotgun (WGS) entry which is preliminary data.</text>
</comment>
<feature type="coiled-coil region" evidence="1">
    <location>
        <begin position="245"/>
        <end position="356"/>
    </location>
</feature>
<dbReference type="AlphaFoldDB" id="A0A9P5MZX0"/>
<keyword evidence="1" id="KW-0175">Coiled coil</keyword>
<name>A0A9P5MZX0_9AGAM</name>
<sequence length="400" mass="44759">MQVKLDDYQPHLHRDFGGIPPQQTCTDSKKYYPGSVASSMVSGRGSWASHVASIAGQEVVVTPPPPVPVTAARPNQLDSIIPSGLPPIQTLLPMTLCGQPISFDLQTLEDDPRSIIELLSATSSDRDKWMIVGAFYRRKGNIHATLTVVTTMVKVLTDLGLRECDMKPAFLMLSSCHVELWRQARSTDGSETETSAAHLDKSCRWLQLVYGQDNPEVTSENSFEVFDTLSLLDTTPSQAPAGELIACNKQRRTNLERDLQVLRDRQALHIEELAHTREVKRRLENEAADERAIRRRLERTLRVLETKLAKAQRRANDAHALVCMEANARRKCEQMVTEERAKRRELEEHLKRQAQSARPLLEGLTGLFQRAGSQVKIDAVVSPTPEGSLRRSTKVSTRDG</sequence>
<dbReference type="EMBL" id="WHVB01000005">
    <property type="protein sequence ID" value="KAF8482847.1"/>
    <property type="molecule type" value="Genomic_DNA"/>
</dbReference>
<gene>
    <name evidence="2" type="ORF">DFH94DRAFT_730006</name>
</gene>
<reference evidence="2" key="1">
    <citation type="submission" date="2019-10" db="EMBL/GenBank/DDBJ databases">
        <authorList>
            <consortium name="DOE Joint Genome Institute"/>
            <person name="Kuo A."/>
            <person name="Miyauchi S."/>
            <person name="Kiss E."/>
            <person name="Drula E."/>
            <person name="Kohler A."/>
            <person name="Sanchez-Garcia M."/>
            <person name="Andreopoulos B."/>
            <person name="Barry K.W."/>
            <person name="Bonito G."/>
            <person name="Buee M."/>
            <person name="Carver A."/>
            <person name="Chen C."/>
            <person name="Cichocki N."/>
            <person name="Clum A."/>
            <person name="Culley D."/>
            <person name="Crous P.W."/>
            <person name="Fauchery L."/>
            <person name="Girlanda M."/>
            <person name="Hayes R."/>
            <person name="Keri Z."/>
            <person name="LaButti K."/>
            <person name="Lipzen A."/>
            <person name="Lombard V."/>
            <person name="Magnuson J."/>
            <person name="Maillard F."/>
            <person name="Morin E."/>
            <person name="Murat C."/>
            <person name="Nolan M."/>
            <person name="Ohm R."/>
            <person name="Pangilinan J."/>
            <person name="Pereira M."/>
            <person name="Perotto S."/>
            <person name="Peter M."/>
            <person name="Riley R."/>
            <person name="Sitrit Y."/>
            <person name="Stielow B."/>
            <person name="Szollosi G."/>
            <person name="Zifcakova L."/>
            <person name="Stursova M."/>
            <person name="Spatafora J.W."/>
            <person name="Tedersoo L."/>
            <person name="Vaario L.-M."/>
            <person name="Yamada A."/>
            <person name="Yan M."/>
            <person name="Wang P."/>
            <person name="Xu J."/>
            <person name="Bruns T."/>
            <person name="Baldrian P."/>
            <person name="Vilgalys R."/>
            <person name="Henrissat B."/>
            <person name="Grigoriev I.V."/>
            <person name="Hibbett D."/>
            <person name="Nagy L.G."/>
            <person name="Martin F.M."/>
        </authorList>
    </citation>
    <scope>NUCLEOTIDE SEQUENCE</scope>
    <source>
        <strain evidence="2">Prilba</strain>
    </source>
</reference>
<protein>
    <submittedName>
        <fullName evidence="2">Uncharacterized protein</fullName>
    </submittedName>
</protein>
<dbReference type="Proteomes" id="UP000759537">
    <property type="component" value="Unassembled WGS sequence"/>
</dbReference>
<accession>A0A9P5MZX0</accession>
<evidence type="ECO:0000313" key="2">
    <source>
        <dbReference type="EMBL" id="KAF8482847.1"/>
    </source>
</evidence>
<keyword evidence="3" id="KW-1185">Reference proteome</keyword>
<evidence type="ECO:0000256" key="1">
    <source>
        <dbReference type="SAM" id="Coils"/>
    </source>
</evidence>
<evidence type="ECO:0000313" key="3">
    <source>
        <dbReference type="Proteomes" id="UP000759537"/>
    </source>
</evidence>
<dbReference type="OrthoDB" id="2670565at2759"/>